<dbReference type="EMBL" id="CAJNOC010002493">
    <property type="protein sequence ID" value="CAF0936603.1"/>
    <property type="molecule type" value="Genomic_DNA"/>
</dbReference>
<dbReference type="AlphaFoldDB" id="A0A814C8G8"/>
<feature type="non-terminal residue" evidence="2">
    <location>
        <position position="1"/>
    </location>
</feature>
<evidence type="ECO:0000256" key="1">
    <source>
        <dbReference type="SAM" id="MobiDB-lite"/>
    </source>
</evidence>
<name>A0A814C8G8_9BILA</name>
<sequence>LNNTRLGEKCRKNLKKSSRLNKELSFDQIVNNSFDRFNGFDTNVETVLDGIKKTVRFKQSIPPNVDNSEKARYSNQYNNDKMRSQSNYLTEVDLNQNENLPVLTGVAIFNNPLTSFLYDSGTRITIINESLYVKIKQEDPKTVLEPYKERPIFLSDKRLYVYGQVHLRKCQFSNNLLNNELIIVTNHKSNYECVIGQNIRKCNKNVPELIGNYKNELMRSNKDFYKRENRKLVTANYLSKNVYLKSKYIKPELQSKSNKNHISNRNFTNRKYFQENKNPKVNKQNIFLNKNKPENCNTQPKMG</sequence>
<keyword evidence="3" id="KW-1185">Reference proteome</keyword>
<dbReference type="Proteomes" id="UP000663879">
    <property type="component" value="Unassembled WGS sequence"/>
</dbReference>
<feature type="compositionally biased region" description="Polar residues" evidence="1">
    <location>
        <begin position="255"/>
        <end position="271"/>
    </location>
</feature>
<proteinExistence type="predicted"/>
<reference evidence="2" key="1">
    <citation type="submission" date="2021-02" db="EMBL/GenBank/DDBJ databases">
        <authorList>
            <person name="Nowell W R."/>
        </authorList>
    </citation>
    <scope>NUCLEOTIDE SEQUENCE</scope>
    <source>
        <strain evidence="2">Ploen Becks lab</strain>
    </source>
</reference>
<comment type="caution">
    <text evidence="2">The sequence shown here is derived from an EMBL/GenBank/DDBJ whole genome shotgun (WGS) entry which is preliminary data.</text>
</comment>
<evidence type="ECO:0000313" key="2">
    <source>
        <dbReference type="EMBL" id="CAF0936603.1"/>
    </source>
</evidence>
<evidence type="ECO:0000313" key="3">
    <source>
        <dbReference type="Proteomes" id="UP000663879"/>
    </source>
</evidence>
<gene>
    <name evidence="2" type="ORF">OXX778_LOCUS13196</name>
</gene>
<feature type="region of interest" description="Disordered" evidence="1">
    <location>
        <begin position="255"/>
        <end position="283"/>
    </location>
</feature>
<accession>A0A814C8G8</accession>
<organism evidence="2 3">
    <name type="scientific">Brachionus calyciflorus</name>
    <dbReference type="NCBI Taxonomy" id="104777"/>
    <lineage>
        <taxon>Eukaryota</taxon>
        <taxon>Metazoa</taxon>
        <taxon>Spiralia</taxon>
        <taxon>Gnathifera</taxon>
        <taxon>Rotifera</taxon>
        <taxon>Eurotatoria</taxon>
        <taxon>Monogononta</taxon>
        <taxon>Pseudotrocha</taxon>
        <taxon>Ploima</taxon>
        <taxon>Brachionidae</taxon>
        <taxon>Brachionus</taxon>
    </lineage>
</organism>
<protein>
    <submittedName>
        <fullName evidence="2">Uncharacterized protein</fullName>
    </submittedName>
</protein>